<dbReference type="GO" id="GO:0045003">
    <property type="term" value="P:double-strand break repair via synthesis-dependent strand annealing"/>
    <property type="evidence" value="ECO:0007669"/>
    <property type="project" value="TreeGrafter"/>
</dbReference>
<dbReference type="SMART" id="SM00487">
    <property type="entry name" value="DEXDc"/>
    <property type="match status" value="1"/>
</dbReference>
<evidence type="ECO:0000256" key="7">
    <source>
        <dbReference type="ARBA" id="ARBA00023242"/>
    </source>
</evidence>
<dbReference type="PROSITE" id="PS51192">
    <property type="entry name" value="HELICASE_ATP_BIND_1"/>
    <property type="match status" value="1"/>
</dbReference>
<dbReference type="InterPro" id="IPR039686">
    <property type="entry name" value="FANCM/Mph1-like_ID"/>
</dbReference>
<keyword evidence="4" id="KW-0378">Hydrolase</keyword>
<dbReference type="EMBL" id="JAGTXO010000002">
    <property type="protein sequence ID" value="KAG8469767.1"/>
    <property type="molecule type" value="Genomic_DNA"/>
</dbReference>
<dbReference type="InterPro" id="IPR044749">
    <property type="entry name" value="FANCM_DEXDc"/>
</dbReference>
<evidence type="ECO:0000256" key="3">
    <source>
        <dbReference type="ARBA" id="ARBA00022741"/>
    </source>
</evidence>
<comment type="subcellular location">
    <subcellularLocation>
        <location evidence="1">Nucleus</location>
    </subcellularLocation>
</comment>
<dbReference type="OrthoDB" id="164902at2759"/>
<feature type="compositionally biased region" description="Basic residues" evidence="8">
    <location>
        <begin position="650"/>
        <end position="660"/>
    </location>
</feature>
<evidence type="ECO:0008006" key="13">
    <source>
        <dbReference type="Google" id="ProtNLM"/>
    </source>
</evidence>
<reference evidence="11" key="1">
    <citation type="submission" date="2021-05" db="EMBL/GenBank/DDBJ databases">
        <title>The genome of the haptophyte Pavlova lutheri (Diacronema luteri, Pavlovales) - a model for lipid biosynthesis in eukaryotic algae.</title>
        <authorList>
            <person name="Hulatt C.J."/>
            <person name="Posewitz M.C."/>
        </authorList>
    </citation>
    <scope>NUCLEOTIDE SEQUENCE</scope>
    <source>
        <strain evidence="11">NIVA-4/92</strain>
    </source>
</reference>
<dbReference type="CDD" id="cd12091">
    <property type="entry name" value="FANCM_ID"/>
    <property type="match status" value="1"/>
</dbReference>
<comment type="caution">
    <text evidence="11">The sequence shown here is derived from an EMBL/GenBank/DDBJ whole genome shotgun (WGS) entry which is preliminary data.</text>
</comment>
<evidence type="ECO:0000256" key="6">
    <source>
        <dbReference type="ARBA" id="ARBA00022840"/>
    </source>
</evidence>
<dbReference type="SUPFAM" id="SSF52540">
    <property type="entry name" value="P-loop containing nucleoside triphosphate hydrolases"/>
    <property type="match status" value="1"/>
</dbReference>
<keyword evidence="5" id="KW-0347">Helicase</keyword>
<keyword evidence="6" id="KW-0067">ATP-binding</keyword>
<feature type="domain" description="Helicase ATP-binding" evidence="9">
    <location>
        <begin position="43"/>
        <end position="212"/>
    </location>
</feature>
<feature type="region of interest" description="Disordered" evidence="8">
    <location>
        <begin position="617"/>
        <end position="708"/>
    </location>
</feature>
<dbReference type="InterPro" id="IPR011545">
    <property type="entry name" value="DEAD/DEAH_box_helicase_dom"/>
</dbReference>
<evidence type="ECO:0000256" key="4">
    <source>
        <dbReference type="ARBA" id="ARBA00022801"/>
    </source>
</evidence>
<keyword evidence="3" id="KW-0547">Nucleotide-binding</keyword>
<gene>
    <name evidence="11" type="ORF">KFE25_006222</name>
</gene>
<dbReference type="GO" id="GO:0016787">
    <property type="term" value="F:hydrolase activity"/>
    <property type="evidence" value="ECO:0007669"/>
    <property type="project" value="UniProtKB-KW"/>
</dbReference>
<dbReference type="CDD" id="cd18033">
    <property type="entry name" value="DEXDc_FANCM"/>
    <property type="match status" value="1"/>
</dbReference>
<dbReference type="Proteomes" id="UP000751190">
    <property type="component" value="Unassembled WGS sequence"/>
</dbReference>
<dbReference type="SMART" id="SM00490">
    <property type="entry name" value="HELICc"/>
    <property type="match status" value="1"/>
</dbReference>
<feature type="compositionally biased region" description="Low complexity" evidence="8">
    <location>
        <begin position="418"/>
        <end position="435"/>
    </location>
</feature>
<dbReference type="PANTHER" id="PTHR14025">
    <property type="entry name" value="FANCONI ANEMIA GROUP M FANCM FAMILY MEMBER"/>
    <property type="match status" value="1"/>
</dbReference>
<evidence type="ECO:0000256" key="1">
    <source>
        <dbReference type="ARBA" id="ARBA00004123"/>
    </source>
</evidence>
<dbReference type="FunFam" id="3.40.50.300:FF:000861">
    <property type="entry name" value="Fanconi anemia, complementation group M"/>
    <property type="match status" value="1"/>
</dbReference>
<dbReference type="GO" id="GO:0036297">
    <property type="term" value="P:interstrand cross-link repair"/>
    <property type="evidence" value="ECO:0007669"/>
    <property type="project" value="TreeGrafter"/>
</dbReference>
<dbReference type="InterPro" id="IPR027417">
    <property type="entry name" value="P-loop_NTPase"/>
</dbReference>
<dbReference type="AlphaFoldDB" id="A0A8J5XW73"/>
<dbReference type="PANTHER" id="PTHR14025:SF20">
    <property type="entry name" value="FANCONI ANEMIA GROUP M PROTEIN"/>
    <property type="match status" value="1"/>
</dbReference>
<sequence>MAERGADGGAAGAEGGLPALEASLARSWIYPLNVPMRTYQHAIVCEALTKNTLVCLPTGLGKTFIAAVVMHNFRRWFPDGIVLFMAPTKPLVAQQIDACRSLVGLSHDDSAELTGKMPREAREKAWARAHTFFLTPQTGQNDMELGICPAHRVVCVVIDEAHRAIGNYAYCGVLRAVCAATRGRFRALALSATPGKDVKTLQRIVDNMLVAHIEFRDEQSADVMAYTHRKEVTVLSVPECAALVGLKARLEKVISDVLKRLTSRRAFFEVNPQRTSVMTLQKAMQKFADSASAAPEHDHRPLSAEERGSVRADFGAAMGLMHGLTLLHKHGPQSALSFFDEIDQALRQPGANAAKQSIARRVALESAGEFAQLVVRLREMATDPAAPVFPKLAALEGVVRAHFARDDAPDGGTGAGAHGAAAEAGAEDGGAAAAPHATLGGGAPVGHSHSCVIIFTSFRESVFEITAHLERLSGCGVRATHFIGQGGGRAGARGQTQKEQQAVVERFRRGEYNVLVCTCIGEEGLDIGAVDLIVCYDAVQAPTRLVQRFGRTGRHRSGRCVVLVNEGADAESHARGVKNSAAMKRALQKQHGIRLFDGSERMVPAGRLECIQSVLAIPDAPPPAPPRAKRARRERSKADEQGACADGARRARKPAAHARARAAEPRATRLPWLPSQDDDFERNTGAQQRAEGAAGELSSEDDCGRDAEGAGAAHAALLAVEQARSPAPHLRALVADGDDARADALPLEARSDRSPLPHLSASALDGAQGVAPSVRHAMLIDASSADAAVEGRQLGRAAACGVGAAGLHLGDALQACARAEPPIAVPGHDKSSVVEEREWVYALCSQPTDDMLFPSQGGGCSPASGLPSLAFADALAPTGCELRPLPSPAKRLRARLLQALAVLGPTPTPLRAPPGRWFAPHDPSLMHPHAAAAAANAPTAAKEDGDAASTAALAAAAAALAAAPSR</sequence>
<name>A0A8J5XW73_DIALT</name>
<evidence type="ECO:0000313" key="12">
    <source>
        <dbReference type="Proteomes" id="UP000751190"/>
    </source>
</evidence>
<dbReference type="PROSITE" id="PS51194">
    <property type="entry name" value="HELICASE_CTER"/>
    <property type="match status" value="1"/>
</dbReference>
<feature type="region of interest" description="Disordered" evidence="8">
    <location>
        <begin position="409"/>
        <end position="435"/>
    </location>
</feature>
<keyword evidence="12" id="KW-1185">Reference proteome</keyword>
<evidence type="ECO:0000256" key="5">
    <source>
        <dbReference type="ARBA" id="ARBA00022806"/>
    </source>
</evidence>
<dbReference type="OMA" id="AVMECER"/>
<keyword evidence="7" id="KW-0539">Nucleus</keyword>
<dbReference type="GO" id="GO:0000400">
    <property type="term" value="F:four-way junction DNA binding"/>
    <property type="evidence" value="ECO:0007669"/>
    <property type="project" value="TreeGrafter"/>
</dbReference>
<proteinExistence type="inferred from homology"/>
<dbReference type="InterPro" id="IPR014001">
    <property type="entry name" value="Helicase_ATP-bd"/>
</dbReference>
<dbReference type="Pfam" id="PF00270">
    <property type="entry name" value="DEAD"/>
    <property type="match status" value="1"/>
</dbReference>
<evidence type="ECO:0000259" key="9">
    <source>
        <dbReference type="PROSITE" id="PS51192"/>
    </source>
</evidence>
<dbReference type="Gene3D" id="3.40.50.300">
    <property type="entry name" value="P-loop containing nucleotide triphosphate hydrolases"/>
    <property type="match status" value="2"/>
</dbReference>
<dbReference type="GO" id="GO:0005634">
    <property type="term" value="C:nucleus"/>
    <property type="evidence" value="ECO:0007669"/>
    <property type="project" value="UniProtKB-SubCell"/>
</dbReference>
<evidence type="ECO:0000256" key="8">
    <source>
        <dbReference type="SAM" id="MobiDB-lite"/>
    </source>
</evidence>
<accession>A0A8J5XW73</accession>
<evidence type="ECO:0000259" key="10">
    <source>
        <dbReference type="PROSITE" id="PS51194"/>
    </source>
</evidence>
<feature type="domain" description="Helicase C-terminal" evidence="10">
    <location>
        <begin position="444"/>
        <end position="601"/>
    </location>
</feature>
<dbReference type="GO" id="GO:0009378">
    <property type="term" value="F:four-way junction helicase activity"/>
    <property type="evidence" value="ECO:0007669"/>
    <property type="project" value="TreeGrafter"/>
</dbReference>
<feature type="compositionally biased region" description="Low complexity" evidence="8">
    <location>
        <begin position="685"/>
        <end position="696"/>
    </location>
</feature>
<dbReference type="InterPro" id="IPR001650">
    <property type="entry name" value="Helicase_C-like"/>
</dbReference>
<dbReference type="GO" id="GO:0005524">
    <property type="term" value="F:ATP binding"/>
    <property type="evidence" value="ECO:0007669"/>
    <property type="project" value="UniProtKB-KW"/>
</dbReference>
<protein>
    <recommendedName>
        <fullName evidence="13">ATP-dependent DNA helicase</fullName>
    </recommendedName>
</protein>
<evidence type="ECO:0000256" key="2">
    <source>
        <dbReference type="ARBA" id="ARBA00009889"/>
    </source>
</evidence>
<organism evidence="11 12">
    <name type="scientific">Diacronema lutheri</name>
    <name type="common">Unicellular marine alga</name>
    <name type="synonym">Monochrysis lutheri</name>
    <dbReference type="NCBI Taxonomy" id="2081491"/>
    <lineage>
        <taxon>Eukaryota</taxon>
        <taxon>Haptista</taxon>
        <taxon>Haptophyta</taxon>
        <taxon>Pavlovophyceae</taxon>
        <taxon>Pavlovales</taxon>
        <taxon>Pavlovaceae</taxon>
        <taxon>Diacronema</taxon>
    </lineage>
</organism>
<dbReference type="Pfam" id="PF00271">
    <property type="entry name" value="Helicase_C"/>
    <property type="match status" value="1"/>
</dbReference>
<comment type="similarity">
    <text evidence="2">Belongs to the DEAD box helicase family. DEAH subfamily. FANCM sub-subfamily.</text>
</comment>
<evidence type="ECO:0000313" key="11">
    <source>
        <dbReference type="EMBL" id="KAG8469767.1"/>
    </source>
</evidence>
<dbReference type="GO" id="GO:0043138">
    <property type="term" value="F:3'-5' DNA helicase activity"/>
    <property type="evidence" value="ECO:0007669"/>
    <property type="project" value="InterPro"/>
</dbReference>
<dbReference type="Gene3D" id="1.20.1320.20">
    <property type="entry name" value="hef helicase domain"/>
    <property type="match status" value="1"/>
</dbReference>